<evidence type="ECO:0000313" key="2">
    <source>
        <dbReference type="EMBL" id="KAK5705246.1"/>
    </source>
</evidence>
<name>A0AAN8A4E0_9PEZI</name>
<feature type="compositionally biased region" description="Polar residues" evidence="1">
    <location>
        <begin position="60"/>
        <end position="79"/>
    </location>
</feature>
<feature type="region of interest" description="Disordered" evidence="1">
    <location>
        <begin position="54"/>
        <end position="79"/>
    </location>
</feature>
<dbReference type="PANTHER" id="PTHR37540">
    <property type="entry name" value="TRANSCRIPTION FACTOR (ACR-2), PUTATIVE-RELATED-RELATED"/>
    <property type="match status" value="1"/>
</dbReference>
<proteinExistence type="predicted"/>
<gene>
    <name evidence="2" type="ORF">LTR97_002364</name>
</gene>
<reference evidence="2" key="1">
    <citation type="submission" date="2023-08" db="EMBL/GenBank/DDBJ databases">
        <title>Black Yeasts Isolated from many extreme environments.</title>
        <authorList>
            <person name="Coleine C."/>
            <person name="Stajich J.E."/>
            <person name="Selbmann L."/>
        </authorList>
    </citation>
    <scope>NUCLEOTIDE SEQUENCE</scope>
    <source>
        <strain evidence="2">CCFEE 5810</strain>
    </source>
</reference>
<dbReference type="PANTHER" id="PTHR37540:SF5">
    <property type="entry name" value="TRANSCRIPTION FACTOR DOMAIN-CONTAINING PROTEIN"/>
    <property type="match status" value="1"/>
</dbReference>
<dbReference type="AlphaFoldDB" id="A0AAN8A4E0"/>
<dbReference type="Proteomes" id="UP001310594">
    <property type="component" value="Unassembled WGS sequence"/>
</dbReference>
<evidence type="ECO:0000313" key="3">
    <source>
        <dbReference type="Proteomes" id="UP001310594"/>
    </source>
</evidence>
<sequence length="521" mass="58346">MFQFINVADRTDIGQRQNDQLARSHTSKVNRQRSRLRRNLARRNSTQKPLFVRSQDEATVGSSSDNSITTQDDSAETSDQSLIWLPRPVSPTFGALQVNTFSPGNMRVPGETVDYYLQQVLPCFMARSELPWYFQAYCEHPIVFHAMHYSAANHQDRIRGEVVKTGSAAIIARKVEAIRLLNESLCDLDGAGTELLLFAVTCLWRNEPQLELDQLLPDRYMLFRPHLPKVNGIDVYGRGKVDQTNSVHRKGMAGLIKRANLLNLKCTGMAKAVAGHDLIVVSRSLSPPKLPNVWTNKGLIASIMLSKEAEIVGRNDFVEQIPGGLPADMVSTLTYLGAVDRVISSTRGQRLVDEHRARLLSAVNDAHHRIMSLLPWTEMTQEARSGSYLATCECCRLTSILCSNAVLFPLPIASGWHVELLKRLRMVLETARMEMWMEDTSSLMIWSSCIASIAAYHTSEADFYKAMLRNALVARGITNYAELCKVVSCFLWTDTSCCAAAKEVWRDLRLDPCLRQASTPG</sequence>
<evidence type="ECO:0000256" key="1">
    <source>
        <dbReference type="SAM" id="MobiDB-lite"/>
    </source>
</evidence>
<dbReference type="EMBL" id="JAVRQU010000003">
    <property type="protein sequence ID" value="KAK5705246.1"/>
    <property type="molecule type" value="Genomic_DNA"/>
</dbReference>
<comment type="caution">
    <text evidence="2">The sequence shown here is derived from an EMBL/GenBank/DDBJ whole genome shotgun (WGS) entry which is preliminary data.</text>
</comment>
<protein>
    <submittedName>
        <fullName evidence="2">Uncharacterized protein</fullName>
    </submittedName>
</protein>
<accession>A0AAN8A4E0</accession>
<organism evidence="2 3">
    <name type="scientific">Elasticomyces elasticus</name>
    <dbReference type="NCBI Taxonomy" id="574655"/>
    <lineage>
        <taxon>Eukaryota</taxon>
        <taxon>Fungi</taxon>
        <taxon>Dikarya</taxon>
        <taxon>Ascomycota</taxon>
        <taxon>Pezizomycotina</taxon>
        <taxon>Dothideomycetes</taxon>
        <taxon>Dothideomycetidae</taxon>
        <taxon>Mycosphaerellales</taxon>
        <taxon>Teratosphaeriaceae</taxon>
        <taxon>Elasticomyces</taxon>
    </lineage>
</organism>